<dbReference type="PANTHER" id="PTHR38666">
    <property type="match status" value="1"/>
</dbReference>
<organism evidence="1 2">
    <name type="scientific">Babesia duncani</name>
    <dbReference type="NCBI Taxonomy" id="323732"/>
    <lineage>
        <taxon>Eukaryota</taxon>
        <taxon>Sar</taxon>
        <taxon>Alveolata</taxon>
        <taxon>Apicomplexa</taxon>
        <taxon>Aconoidasida</taxon>
        <taxon>Piroplasmida</taxon>
        <taxon>Babesiidae</taxon>
        <taxon>Babesia</taxon>
    </lineage>
</organism>
<protein>
    <submittedName>
        <fullName evidence="1">Uncharacterized protein</fullName>
    </submittedName>
</protein>
<proteinExistence type="predicted"/>
<gene>
    <name evidence="1" type="ORF">BdWA1_002585</name>
</gene>
<accession>A0AAD9UNN1</accession>
<dbReference type="KEGG" id="bdw:94336882"/>
<dbReference type="Proteomes" id="UP001214638">
    <property type="component" value="Unassembled WGS sequence"/>
</dbReference>
<dbReference type="EMBL" id="JALLKP010000003">
    <property type="protein sequence ID" value="KAK2195987.1"/>
    <property type="molecule type" value="Genomic_DNA"/>
</dbReference>
<dbReference type="Gene3D" id="3.30.2310.50">
    <property type="entry name" value="Protein of unknown function (DUF3228), domain 1"/>
    <property type="match status" value="2"/>
</dbReference>
<dbReference type="InterPro" id="IPR021610">
    <property type="entry name" value="DUF3228"/>
</dbReference>
<dbReference type="Pfam" id="PF11539">
    <property type="entry name" value="DUF3228"/>
    <property type="match status" value="1"/>
</dbReference>
<comment type="caution">
    <text evidence="1">The sequence shown here is derived from an EMBL/GenBank/DDBJ whole genome shotgun (WGS) entry which is preliminary data.</text>
</comment>
<dbReference type="AlphaFoldDB" id="A0AAD9UNN1"/>
<evidence type="ECO:0000313" key="2">
    <source>
        <dbReference type="Proteomes" id="UP001214638"/>
    </source>
</evidence>
<reference evidence="1" key="1">
    <citation type="journal article" date="2023" name="Nat. Microbiol.">
        <title>Babesia duncani multi-omics identifies virulence factors and drug targets.</title>
        <authorList>
            <person name="Singh P."/>
            <person name="Lonardi S."/>
            <person name="Liang Q."/>
            <person name="Vydyam P."/>
            <person name="Khabirova E."/>
            <person name="Fang T."/>
            <person name="Gihaz S."/>
            <person name="Thekkiniath J."/>
            <person name="Munshi M."/>
            <person name="Abel S."/>
            <person name="Ciampossin L."/>
            <person name="Batugedara G."/>
            <person name="Gupta M."/>
            <person name="Lu X.M."/>
            <person name="Lenz T."/>
            <person name="Chakravarty S."/>
            <person name="Cornillot E."/>
            <person name="Hu Y."/>
            <person name="Ma W."/>
            <person name="Gonzalez L.M."/>
            <person name="Sanchez S."/>
            <person name="Estrada K."/>
            <person name="Sanchez-Flores A."/>
            <person name="Montero E."/>
            <person name="Harb O.S."/>
            <person name="Le Roch K.G."/>
            <person name="Mamoun C.B."/>
        </authorList>
    </citation>
    <scope>NUCLEOTIDE SEQUENCE</scope>
    <source>
        <strain evidence="1">WA1</strain>
    </source>
</reference>
<name>A0AAD9UNN1_9APIC</name>
<dbReference type="PANTHER" id="PTHR38666:SF2">
    <property type="entry name" value="FLAGELLAR ASSOCIATED PROTEIN"/>
    <property type="match status" value="1"/>
</dbReference>
<dbReference type="RefSeq" id="XP_067802829.1">
    <property type="nucleotide sequence ID" value="XM_067947607.1"/>
</dbReference>
<sequence length="234" mass="27149">MSTLVFIHSTLKTNSWKLSSNQLLNKVQDLNCIKNNLKLLSSYKHTEEMTNFESQCRKVNFTVGLEKLRELMVNGHVKFTDGYAPFCKHLFIKNFTDATCGTIDITKENEHLLRSGYIARTAKELAVLTRWFPKSLVEHELKKAEYLDVILYSREQVKMENEVMNEPSHSEGYKYDYYVVSIKPQDLDCECPILPITMMRNTLVHEGGSGVPINHEMYLKSVEYWSNKAIVMHD</sequence>
<keyword evidence="2" id="KW-1185">Reference proteome</keyword>
<dbReference type="GeneID" id="94336882"/>
<evidence type="ECO:0000313" key="1">
    <source>
        <dbReference type="EMBL" id="KAK2195987.1"/>
    </source>
</evidence>